<evidence type="ECO:0000313" key="2">
    <source>
        <dbReference type="EMBL" id="WOL01572.1"/>
    </source>
</evidence>
<evidence type="ECO:0000256" key="1">
    <source>
        <dbReference type="SAM" id="MobiDB-lite"/>
    </source>
</evidence>
<sequence>MNEEALLPPQILKKIGRPKKVRRNDKSKKDSNPKNLSRKGGTFKCTICGEYEHNYKLQAPKLKCMNVNPDL</sequence>
<name>A0AAQ3K443_9LILI</name>
<reference evidence="2 3" key="1">
    <citation type="submission" date="2023-10" db="EMBL/GenBank/DDBJ databases">
        <title>Chromosome-scale genome assembly provides insights into flower coloration mechanisms of Canna indica.</title>
        <authorList>
            <person name="Li C."/>
        </authorList>
    </citation>
    <scope>NUCLEOTIDE SEQUENCE [LARGE SCALE GENOMIC DNA]</scope>
    <source>
        <tissue evidence="2">Flower</tissue>
    </source>
</reference>
<accession>A0AAQ3K443</accession>
<feature type="compositionally biased region" description="Basic residues" evidence="1">
    <location>
        <begin position="14"/>
        <end position="26"/>
    </location>
</feature>
<feature type="region of interest" description="Disordered" evidence="1">
    <location>
        <begin position="1"/>
        <end position="41"/>
    </location>
</feature>
<dbReference type="AlphaFoldDB" id="A0AAQ3K443"/>
<dbReference type="EMBL" id="CP136892">
    <property type="protein sequence ID" value="WOL01572.1"/>
    <property type="molecule type" value="Genomic_DNA"/>
</dbReference>
<protein>
    <submittedName>
        <fullName evidence="2">Transcription factor interactor and regulator CCHC(Zn) family</fullName>
    </submittedName>
</protein>
<proteinExistence type="predicted"/>
<dbReference type="Proteomes" id="UP001327560">
    <property type="component" value="Chromosome 3"/>
</dbReference>
<keyword evidence="3" id="KW-1185">Reference proteome</keyword>
<evidence type="ECO:0000313" key="3">
    <source>
        <dbReference type="Proteomes" id="UP001327560"/>
    </source>
</evidence>
<gene>
    <name evidence="2" type="ORF">Cni_G10289</name>
</gene>
<organism evidence="2 3">
    <name type="scientific">Canna indica</name>
    <name type="common">Indian-shot</name>
    <dbReference type="NCBI Taxonomy" id="4628"/>
    <lineage>
        <taxon>Eukaryota</taxon>
        <taxon>Viridiplantae</taxon>
        <taxon>Streptophyta</taxon>
        <taxon>Embryophyta</taxon>
        <taxon>Tracheophyta</taxon>
        <taxon>Spermatophyta</taxon>
        <taxon>Magnoliopsida</taxon>
        <taxon>Liliopsida</taxon>
        <taxon>Zingiberales</taxon>
        <taxon>Cannaceae</taxon>
        <taxon>Canna</taxon>
    </lineage>
</organism>